<protein>
    <submittedName>
        <fullName evidence="3">Uncharacterized protein isoform X1</fullName>
    </submittedName>
</protein>
<proteinExistence type="predicted"/>
<feature type="region of interest" description="Disordered" evidence="1">
    <location>
        <begin position="265"/>
        <end position="288"/>
    </location>
</feature>
<reference evidence="2" key="1">
    <citation type="submission" date="2025-05" db="UniProtKB">
        <authorList>
            <consortium name="RefSeq"/>
        </authorList>
    </citation>
    <scope>NUCLEOTIDE SEQUENCE [LARGE SCALE GENOMIC DNA]</scope>
    <source>
        <strain evidence="2">14028-0561.14</strain>
    </source>
</reference>
<dbReference type="Proteomes" id="UP001652661">
    <property type="component" value="Chromosome 2L"/>
</dbReference>
<keyword evidence="2" id="KW-1185">Reference proteome</keyword>
<dbReference type="OrthoDB" id="7883432at2759"/>
<sequence>MSKSMEGGKSGAIEGSKKRNPYIMPTIRQLAYLDELKTRLLLMRERQAIFMEQTAKMLNGISSVNMVGNSVLNEPAADQALPLPEVNEDEAEESKSNPNIKTLIQRFEDLCQTSQKFTDLPDVPEELVNVDVRRILKGYEKLIEEENIIQQSWLLLRNSTESCVRFTTKEQPMEQPNPANLTEIEEESEVASKSSFQVIVPQILTSSLYPNVAKSEDSEDKEGWKVFEPKNDFKESSTAVTRGHKRWGPFMRLMIRLLKPLHGSKKCSKKTNQKCTHTSTAKKTKMHK</sequence>
<evidence type="ECO:0000256" key="1">
    <source>
        <dbReference type="SAM" id="MobiDB-lite"/>
    </source>
</evidence>
<accession>A0A6P4IB30</accession>
<reference evidence="3" key="2">
    <citation type="submission" date="2025-08" db="UniProtKB">
        <authorList>
            <consortium name="RefSeq"/>
        </authorList>
    </citation>
    <scope>IDENTIFICATION</scope>
    <source>
        <strain evidence="3">14028-0561.14</strain>
        <tissue evidence="3">Whole fly</tissue>
    </source>
</reference>
<dbReference type="RefSeq" id="XP_017026137.1">
    <property type="nucleotide sequence ID" value="XM_017170648.3"/>
</dbReference>
<dbReference type="AlphaFoldDB" id="A0A6P4IB30"/>
<evidence type="ECO:0000313" key="2">
    <source>
        <dbReference type="Proteomes" id="UP001652661"/>
    </source>
</evidence>
<organism evidence="2 3">
    <name type="scientific">Drosophila kikkawai</name>
    <name type="common">Fruit fly</name>
    <dbReference type="NCBI Taxonomy" id="30033"/>
    <lineage>
        <taxon>Eukaryota</taxon>
        <taxon>Metazoa</taxon>
        <taxon>Ecdysozoa</taxon>
        <taxon>Arthropoda</taxon>
        <taxon>Hexapoda</taxon>
        <taxon>Insecta</taxon>
        <taxon>Pterygota</taxon>
        <taxon>Neoptera</taxon>
        <taxon>Endopterygota</taxon>
        <taxon>Diptera</taxon>
        <taxon>Brachycera</taxon>
        <taxon>Muscomorpha</taxon>
        <taxon>Ephydroidea</taxon>
        <taxon>Drosophilidae</taxon>
        <taxon>Drosophila</taxon>
        <taxon>Sophophora</taxon>
    </lineage>
</organism>
<name>A0A6P4IB30_DROKI</name>
<evidence type="ECO:0000313" key="3">
    <source>
        <dbReference type="RefSeq" id="XP_017026137.1"/>
    </source>
</evidence>
<gene>
    <name evidence="3" type="primary">LOC108077356</name>
</gene>
<dbReference type="GeneID" id="108077356"/>